<gene>
    <name evidence="1" type="ORF">OIU84_017435</name>
</gene>
<dbReference type="EMBL" id="JAPFFJ010000002">
    <property type="protein sequence ID" value="KAJ6433732.1"/>
    <property type="molecule type" value="Genomic_DNA"/>
</dbReference>
<keyword evidence="2" id="KW-1185">Reference proteome</keyword>
<comment type="caution">
    <text evidence="1">The sequence shown here is derived from an EMBL/GenBank/DDBJ whole genome shotgun (WGS) entry which is preliminary data.</text>
</comment>
<proteinExistence type="predicted"/>
<accession>A0AAD6L431</accession>
<protein>
    <submittedName>
        <fullName evidence="1">Uncharacterized protein</fullName>
    </submittedName>
</protein>
<dbReference type="AlphaFoldDB" id="A0AAD6L431"/>
<reference evidence="1 2" key="1">
    <citation type="journal article" date="2023" name="Int. J. Mol. Sci.">
        <title>De Novo Assembly and Annotation of 11 Diverse Shrub Willow (Salix) Genomes Reveals Novel Gene Organization in Sex-Linked Regions.</title>
        <authorList>
            <person name="Hyden B."/>
            <person name="Feng K."/>
            <person name="Yates T.B."/>
            <person name="Jawdy S."/>
            <person name="Cereghino C."/>
            <person name="Smart L.B."/>
            <person name="Muchero W."/>
        </authorList>
    </citation>
    <scope>NUCLEOTIDE SEQUENCE [LARGE SCALE GENOMIC DNA]</scope>
    <source>
        <tissue evidence="1">Shoot tip</tissue>
    </source>
</reference>
<dbReference type="Proteomes" id="UP001162972">
    <property type="component" value="Chromosome 13"/>
</dbReference>
<organism evidence="1 2">
    <name type="scientific">Salix udensis</name>
    <dbReference type="NCBI Taxonomy" id="889485"/>
    <lineage>
        <taxon>Eukaryota</taxon>
        <taxon>Viridiplantae</taxon>
        <taxon>Streptophyta</taxon>
        <taxon>Embryophyta</taxon>
        <taxon>Tracheophyta</taxon>
        <taxon>Spermatophyta</taxon>
        <taxon>Magnoliopsida</taxon>
        <taxon>eudicotyledons</taxon>
        <taxon>Gunneridae</taxon>
        <taxon>Pentapetalae</taxon>
        <taxon>rosids</taxon>
        <taxon>fabids</taxon>
        <taxon>Malpighiales</taxon>
        <taxon>Salicaceae</taxon>
        <taxon>Saliceae</taxon>
        <taxon>Salix</taxon>
    </lineage>
</organism>
<evidence type="ECO:0000313" key="1">
    <source>
        <dbReference type="EMBL" id="KAJ6433732.1"/>
    </source>
</evidence>
<evidence type="ECO:0000313" key="2">
    <source>
        <dbReference type="Proteomes" id="UP001162972"/>
    </source>
</evidence>
<name>A0AAD6L431_9ROSI</name>
<sequence>MPATTPFLSSLLSTRRRDFPHSPSLFPLLRRFLSFSGETHLSPTA</sequence>